<dbReference type="Pfam" id="PF00613">
    <property type="entry name" value="PI3Ka"/>
    <property type="match status" value="1"/>
</dbReference>
<dbReference type="PROSITE" id="PS51545">
    <property type="entry name" value="PIK_HELICAL"/>
    <property type="match status" value="1"/>
</dbReference>
<dbReference type="Pfam" id="PF00792">
    <property type="entry name" value="PI3K_C2"/>
    <property type="match status" value="1"/>
</dbReference>
<dbReference type="FunFam" id="3.30.1010.10:FF:000016">
    <property type="entry name" value="Phosphatidylinositol 3-kinase catalytic subunit type 3"/>
    <property type="match status" value="1"/>
</dbReference>
<feature type="compositionally biased region" description="Low complexity" evidence="9">
    <location>
        <begin position="367"/>
        <end position="377"/>
    </location>
</feature>
<comment type="subcellular location">
    <subcellularLocation>
        <location evidence="1">Endomembrane system</location>
        <topology evidence="1">Peripheral membrane protein</topology>
    </subcellularLocation>
</comment>
<dbReference type="AlphaFoldDB" id="A0AAD9DD11"/>
<dbReference type="InterPro" id="IPR008290">
    <property type="entry name" value="PI3K_Vps34"/>
</dbReference>
<dbReference type="PANTHER" id="PTHR10048:SF7">
    <property type="entry name" value="PHOSPHATIDYLINOSITOL 3-KINASE CATALYTIC SUBUNIT TYPE 3"/>
    <property type="match status" value="1"/>
</dbReference>
<dbReference type="Gene3D" id="1.10.1070.11">
    <property type="entry name" value="Phosphatidylinositol 3-/4-kinase, catalytic domain"/>
    <property type="match status" value="1"/>
</dbReference>
<dbReference type="GO" id="GO:0005768">
    <property type="term" value="C:endosome"/>
    <property type="evidence" value="ECO:0007669"/>
    <property type="project" value="TreeGrafter"/>
</dbReference>
<keyword evidence="4" id="KW-0547">Nucleotide-binding</keyword>
<keyword evidence="6" id="KW-0067">ATP-binding</keyword>
<evidence type="ECO:0000313" key="14">
    <source>
        <dbReference type="Proteomes" id="UP001224775"/>
    </source>
</evidence>
<feature type="region of interest" description="Disordered" evidence="9">
    <location>
        <begin position="315"/>
        <end position="344"/>
    </location>
</feature>
<keyword evidence="3 13" id="KW-0808">Transferase</keyword>
<dbReference type="InterPro" id="IPR035892">
    <property type="entry name" value="C2_domain_sf"/>
</dbReference>
<keyword evidence="14" id="KW-1185">Reference proteome</keyword>
<dbReference type="SMART" id="SM00146">
    <property type="entry name" value="PI3Kc"/>
    <property type="match status" value="1"/>
</dbReference>
<dbReference type="SUPFAM" id="SSF56112">
    <property type="entry name" value="Protein kinase-like (PK-like)"/>
    <property type="match status" value="1"/>
</dbReference>
<feature type="region of interest" description="Disordered" evidence="9">
    <location>
        <begin position="53"/>
        <end position="89"/>
    </location>
</feature>
<feature type="compositionally biased region" description="Basic and acidic residues" evidence="9">
    <location>
        <begin position="286"/>
        <end position="297"/>
    </location>
</feature>
<feature type="compositionally biased region" description="Low complexity" evidence="9">
    <location>
        <begin position="274"/>
        <end position="284"/>
    </location>
</feature>
<dbReference type="EMBL" id="JATAAI010000010">
    <property type="protein sequence ID" value="KAK1742827.1"/>
    <property type="molecule type" value="Genomic_DNA"/>
</dbReference>
<dbReference type="GO" id="GO:0000045">
    <property type="term" value="P:autophagosome assembly"/>
    <property type="evidence" value="ECO:0007669"/>
    <property type="project" value="TreeGrafter"/>
</dbReference>
<dbReference type="Pfam" id="PF00454">
    <property type="entry name" value="PI3_PI4_kinase"/>
    <property type="match status" value="1"/>
</dbReference>
<evidence type="ECO:0000259" key="11">
    <source>
        <dbReference type="PROSITE" id="PS51545"/>
    </source>
</evidence>
<dbReference type="SUPFAM" id="SSF49562">
    <property type="entry name" value="C2 domain (Calcium/lipid-binding domain, CaLB)"/>
    <property type="match status" value="1"/>
</dbReference>
<dbReference type="GO" id="GO:0005777">
    <property type="term" value="C:peroxisome"/>
    <property type="evidence" value="ECO:0007669"/>
    <property type="project" value="TreeGrafter"/>
</dbReference>
<evidence type="ECO:0000256" key="4">
    <source>
        <dbReference type="ARBA" id="ARBA00022741"/>
    </source>
</evidence>
<feature type="region of interest" description="Disordered" evidence="9">
    <location>
        <begin position="361"/>
        <end position="407"/>
    </location>
</feature>
<dbReference type="EC" id="2.7.1.137" evidence="2"/>
<dbReference type="Gene3D" id="2.60.40.150">
    <property type="entry name" value="C2 domain"/>
    <property type="match status" value="1"/>
</dbReference>
<dbReference type="GO" id="GO:0034272">
    <property type="term" value="C:phosphatidylinositol 3-kinase complex, class III, type II"/>
    <property type="evidence" value="ECO:0007669"/>
    <property type="project" value="TreeGrafter"/>
</dbReference>
<evidence type="ECO:0000259" key="10">
    <source>
        <dbReference type="PROSITE" id="PS50290"/>
    </source>
</evidence>
<keyword evidence="7" id="KW-0472">Membrane</keyword>
<organism evidence="13 14">
    <name type="scientific">Skeletonema marinoi</name>
    <dbReference type="NCBI Taxonomy" id="267567"/>
    <lineage>
        <taxon>Eukaryota</taxon>
        <taxon>Sar</taxon>
        <taxon>Stramenopiles</taxon>
        <taxon>Ochrophyta</taxon>
        <taxon>Bacillariophyta</taxon>
        <taxon>Coscinodiscophyceae</taxon>
        <taxon>Thalassiosirophycidae</taxon>
        <taxon>Thalassiosirales</taxon>
        <taxon>Skeletonemataceae</taxon>
        <taxon>Skeletonema</taxon>
        <taxon>Skeletonema marinoi-dohrnii complex</taxon>
    </lineage>
</organism>
<dbReference type="PROSITE" id="PS51547">
    <property type="entry name" value="C2_PI3K"/>
    <property type="match status" value="1"/>
</dbReference>
<dbReference type="PIRSF" id="PIRSF000587">
    <property type="entry name" value="PI3K_Vps34"/>
    <property type="match status" value="1"/>
</dbReference>
<feature type="domain" description="C2 PI3K-type" evidence="12">
    <location>
        <begin position="78"/>
        <end position="267"/>
    </location>
</feature>
<evidence type="ECO:0000256" key="7">
    <source>
        <dbReference type="ARBA" id="ARBA00023136"/>
    </source>
</evidence>
<dbReference type="InterPro" id="IPR016024">
    <property type="entry name" value="ARM-type_fold"/>
</dbReference>
<evidence type="ECO:0000256" key="5">
    <source>
        <dbReference type="ARBA" id="ARBA00022777"/>
    </source>
</evidence>
<dbReference type="Gene3D" id="3.30.1010.10">
    <property type="entry name" value="Phosphatidylinositol 3-kinase Catalytic Subunit, Chain A, domain 4"/>
    <property type="match status" value="1"/>
</dbReference>
<evidence type="ECO:0000256" key="2">
    <source>
        <dbReference type="ARBA" id="ARBA00012073"/>
    </source>
</evidence>
<dbReference type="InterPro" id="IPR011009">
    <property type="entry name" value="Kinase-like_dom_sf"/>
</dbReference>
<comment type="caution">
    <text evidence="13">The sequence shown here is derived from an EMBL/GenBank/DDBJ whole genome shotgun (WGS) entry which is preliminary data.</text>
</comment>
<dbReference type="InterPro" id="IPR057756">
    <property type="entry name" value="PI3-kinase_type3/VPS34_cat"/>
</dbReference>
<dbReference type="GO" id="GO:0006897">
    <property type="term" value="P:endocytosis"/>
    <property type="evidence" value="ECO:0007669"/>
    <property type="project" value="TreeGrafter"/>
</dbReference>
<protein>
    <recommendedName>
        <fullName evidence="2">phosphatidylinositol 3-kinase</fullName>
        <ecNumber evidence="2">2.7.1.137</ecNumber>
    </recommendedName>
</protein>
<gene>
    <name evidence="13" type="ORF">QTG54_006424</name>
</gene>
<dbReference type="PROSITE" id="PS50290">
    <property type="entry name" value="PI3_4_KINASE_3"/>
    <property type="match status" value="1"/>
</dbReference>
<sequence length="1103" mass="122732">MSTSNSENNNPSGGQGAIPDATQIVYSWLPHSKALGASSTVAIRVRNASLTGVKQPNGSNSIYPSAAPINDEKKYNEEDEKGESTSRNNNNLLLYAPECRVEASIYGYGLPLQAAPICTKYFPLLPYDCKGSDHDTNSNGSLTSQHADFKCGKDWSTVTFDSLVSLPVRWRDLTRDACLTLNVFCDGDISNHDGDAQNNNGPSEQKVWGTTLPLFDEHGRLRSGLYKLKLYPDMLADGGMGYQSIGETNEKDMFPIETFLEGGATPGIQKSQDNNNNNNNNSSSKWLDEGKLDKDQDDPKWKASLILHELDRLETSTSSSNATGTNLGVGTANSQQSTNSSSVPWLDALTKERCLDILNGEDDDEYSYTSSSSATATDQRKASQRPNTRVKQEKLPPPTSSHHNSPYLIVELPTPPIPILHEEPSYPTTTCVNANELIKFHSKFRSDDEESGLAVRISPRALDAPTTDTPQSFLYPLVQILDHEPPLTDENDNVQDNPAQDKYRILAHDLIRGLVDPGLKPDRSQRARLERIIGSPSRHLSTEEKDLLWRFRFSLVDNRRALPKFLEAVDWSVESEVVQTVELLDQWRKRSPIEVTDALKLLGRNVAFQTSLVRSYAIDTLSKSSDEELRLYLLQLVQALKYEEDVSGGTLGGNDVAHAFSENKSAGVSSLSAFLIDRASRNVELANFLFSFLRVELDNPIYEVRYREVFGLFQVKLSSVRVKNGCITQSKDTGDTLSLWELLTQQEKFISGIMDCQRDSLSARGKKDAKESHLREALESGGFHKIPHAVPLPSAPHIFVKGVNPKSVKMFKSALYPAVVDFIVDRVKTADGRDAKHFPSTYKVMIKTGDDLRQDQLVIMMIQLMDRLLKRGTLDLCLKPYSILAMPRSSGLLEFVEKSIPVSQILSSNNNSILEFFKNVAPQEGARHSVKPDVLQTYMRSCAGYCVLTYLLGVGDRHLDNILIQPSGHFFHIDFGFIFGRDPKPLPPAFRLTKEMVDGMGGTDSKEYKQFCSLACQAFNTLRKSAGLVLNLLHLMSDAGIEDLSNHPIGDAIEVISKVEERFRLDLTDEQAETFFIGLINDSQAALAPRVMEKFHQFSVAMR</sequence>
<keyword evidence="5" id="KW-0418">Kinase</keyword>
<evidence type="ECO:0000256" key="6">
    <source>
        <dbReference type="ARBA" id="ARBA00022840"/>
    </source>
</evidence>
<dbReference type="GO" id="GO:0034271">
    <property type="term" value="C:phosphatidylinositol 3-kinase complex, class III, type I"/>
    <property type="evidence" value="ECO:0007669"/>
    <property type="project" value="TreeGrafter"/>
</dbReference>
<evidence type="ECO:0000256" key="8">
    <source>
        <dbReference type="PROSITE-ProRule" id="PRU00880"/>
    </source>
</evidence>
<dbReference type="PANTHER" id="PTHR10048">
    <property type="entry name" value="PHOSPHATIDYLINOSITOL KINASE"/>
    <property type="match status" value="1"/>
</dbReference>
<evidence type="ECO:0000313" key="13">
    <source>
        <dbReference type="EMBL" id="KAK1742827.1"/>
    </source>
</evidence>
<dbReference type="Gene3D" id="1.25.40.70">
    <property type="entry name" value="Phosphatidylinositol 3-kinase, accessory domain (PIK)"/>
    <property type="match status" value="1"/>
</dbReference>
<dbReference type="InterPro" id="IPR002420">
    <property type="entry name" value="PI3K-type_C2_dom"/>
</dbReference>
<name>A0AAD9DD11_9STRA</name>
<feature type="region of interest" description="Disordered" evidence="9">
    <location>
        <begin position="261"/>
        <end position="297"/>
    </location>
</feature>
<dbReference type="SMART" id="SM00145">
    <property type="entry name" value="PI3Ka"/>
    <property type="match status" value="1"/>
</dbReference>
<accession>A0AAD9DD11</accession>
<dbReference type="InterPro" id="IPR018936">
    <property type="entry name" value="PI3/4_kinase_CS"/>
</dbReference>
<dbReference type="GO" id="GO:0005524">
    <property type="term" value="F:ATP binding"/>
    <property type="evidence" value="ECO:0007669"/>
    <property type="project" value="UniProtKB-KW"/>
</dbReference>
<feature type="domain" description="PIK helical" evidence="11">
    <location>
        <begin position="514"/>
        <end position="716"/>
    </location>
</feature>
<feature type="domain" description="PI3K/PI4K catalytic" evidence="10">
    <location>
        <begin position="804"/>
        <end position="1088"/>
    </location>
</feature>
<dbReference type="GO" id="GO:0048015">
    <property type="term" value="P:phosphatidylinositol-mediated signaling"/>
    <property type="evidence" value="ECO:0007669"/>
    <property type="project" value="TreeGrafter"/>
</dbReference>
<dbReference type="InterPro" id="IPR036940">
    <property type="entry name" value="PI3/4_kinase_cat_sf"/>
</dbReference>
<dbReference type="GO" id="GO:0000407">
    <property type="term" value="C:phagophore assembly site"/>
    <property type="evidence" value="ECO:0007669"/>
    <property type="project" value="TreeGrafter"/>
</dbReference>
<dbReference type="InterPro" id="IPR000403">
    <property type="entry name" value="PI3/4_kinase_cat_dom"/>
</dbReference>
<reference evidence="13" key="1">
    <citation type="submission" date="2023-06" db="EMBL/GenBank/DDBJ databases">
        <title>Survivors Of The Sea: Transcriptome response of Skeletonema marinoi to long-term dormancy.</title>
        <authorList>
            <person name="Pinder M.I.M."/>
            <person name="Kourtchenko O."/>
            <person name="Robertson E.K."/>
            <person name="Larsson T."/>
            <person name="Maumus F."/>
            <person name="Osuna-Cruz C.M."/>
            <person name="Vancaester E."/>
            <person name="Stenow R."/>
            <person name="Vandepoele K."/>
            <person name="Ploug H."/>
            <person name="Bruchert V."/>
            <person name="Godhe A."/>
            <person name="Topel M."/>
        </authorList>
    </citation>
    <scope>NUCLEOTIDE SEQUENCE</scope>
    <source>
        <strain evidence="13">R05AC</strain>
    </source>
</reference>
<dbReference type="Proteomes" id="UP001224775">
    <property type="component" value="Unassembled WGS sequence"/>
</dbReference>
<dbReference type="CDD" id="cd00896">
    <property type="entry name" value="PI3Kc_III"/>
    <property type="match status" value="1"/>
</dbReference>
<dbReference type="InterPro" id="IPR001263">
    <property type="entry name" value="PI3K_accessory_dom"/>
</dbReference>
<comment type="similarity">
    <text evidence="8">Belongs to the PI3/PI4-kinase family.</text>
</comment>
<dbReference type="InterPro" id="IPR015433">
    <property type="entry name" value="PI3/4_kinase"/>
</dbReference>
<evidence type="ECO:0000259" key="12">
    <source>
        <dbReference type="PROSITE" id="PS51547"/>
    </source>
</evidence>
<feature type="compositionally biased region" description="Polar residues" evidence="9">
    <location>
        <begin position="53"/>
        <end position="63"/>
    </location>
</feature>
<dbReference type="GO" id="GO:0016303">
    <property type="term" value="F:1-phosphatidylinositol-3-kinase activity"/>
    <property type="evidence" value="ECO:0007669"/>
    <property type="project" value="UniProtKB-EC"/>
</dbReference>
<proteinExistence type="inferred from homology"/>
<dbReference type="FunFam" id="1.10.1070.11:FF:000002">
    <property type="entry name" value="Phosphatidylinositol 3-kinase catalytic subunit type 3"/>
    <property type="match status" value="1"/>
</dbReference>
<feature type="compositionally biased region" description="Low complexity" evidence="9">
    <location>
        <begin position="315"/>
        <end position="342"/>
    </location>
</feature>
<evidence type="ECO:0000256" key="3">
    <source>
        <dbReference type="ARBA" id="ARBA00022679"/>
    </source>
</evidence>
<evidence type="ECO:0000256" key="9">
    <source>
        <dbReference type="SAM" id="MobiDB-lite"/>
    </source>
</evidence>
<dbReference type="SUPFAM" id="SSF48371">
    <property type="entry name" value="ARM repeat"/>
    <property type="match status" value="1"/>
</dbReference>
<dbReference type="PROSITE" id="PS00916">
    <property type="entry name" value="PI3_4_KINASE_2"/>
    <property type="match status" value="1"/>
</dbReference>
<dbReference type="InterPro" id="IPR042236">
    <property type="entry name" value="PI3K_accessory_sf"/>
</dbReference>
<evidence type="ECO:0000256" key="1">
    <source>
        <dbReference type="ARBA" id="ARBA00004184"/>
    </source>
</evidence>